<dbReference type="InterPro" id="IPR006311">
    <property type="entry name" value="TAT_signal"/>
</dbReference>
<evidence type="ECO:0000256" key="4">
    <source>
        <dbReference type="ARBA" id="ARBA00022833"/>
    </source>
</evidence>
<gene>
    <name evidence="6" type="ORF">PH7735_01509</name>
</gene>
<feature type="domain" description="Metallo-beta-lactamase" evidence="5">
    <location>
        <begin position="80"/>
        <end position="284"/>
    </location>
</feature>
<evidence type="ECO:0000256" key="1">
    <source>
        <dbReference type="ARBA" id="ARBA00007749"/>
    </source>
</evidence>
<evidence type="ECO:0000313" key="7">
    <source>
        <dbReference type="Proteomes" id="UP000051870"/>
    </source>
</evidence>
<comment type="similarity">
    <text evidence="1">Belongs to the metallo-beta-lactamase superfamily.</text>
</comment>
<dbReference type="CDD" id="cd07720">
    <property type="entry name" value="OPHC2-like_MBL-fold"/>
    <property type="match status" value="1"/>
</dbReference>
<proteinExistence type="inferred from homology"/>
<reference evidence="7" key="1">
    <citation type="submission" date="2015-09" db="EMBL/GenBank/DDBJ databases">
        <authorList>
            <person name="Rodrigo-Torres Lidia"/>
            <person name="Arahal R.David."/>
        </authorList>
    </citation>
    <scope>NUCLEOTIDE SEQUENCE [LARGE SCALE GENOMIC DNA]</scope>
    <source>
        <strain evidence="7">CECT 7735</strain>
    </source>
</reference>
<dbReference type="AlphaFoldDB" id="A0A0P1I6B5"/>
<evidence type="ECO:0000256" key="2">
    <source>
        <dbReference type="ARBA" id="ARBA00022723"/>
    </source>
</evidence>
<name>A0A0P1I6B5_9RHOB</name>
<dbReference type="PANTHER" id="PTHR42978:SF6">
    <property type="entry name" value="QUORUM-QUENCHING LACTONASE YTNP-RELATED"/>
    <property type="match status" value="1"/>
</dbReference>
<dbReference type="RefSeq" id="WP_058310630.1">
    <property type="nucleotide sequence ID" value="NZ_CYTW01000001.1"/>
</dbReference>
<dbReference type="GO" id="GO:0016787">
    <property type="term" value="F:hydrolase activity"/>
    <property type="evidence" value="ECO:0007669"/>
    <property type="project" value="UniProtKB-KW"/>
</dbReference>
<dbReference type="GO" id="GO:0046872">
    <property type="term" value="F:metal ion binding"/>
    <property type="evidence" value="ECO:0007669"/>
    <property type="project" value="UniProtKB-KW"/>
</dbReference>
<organism evidence="6 7">
    <name type="scientific">Shimia thalassica</name>
    <dbReference type="NCBI Taxonomy" id="1715693"/>
    <lineage>
        <taxon>Bacteria</taxon>
        <taxon>Pseudomonadati</taxon>
        <taxon>Pseudomonadota</taxon>
        <taxon>Alphaproteobacteria</taxon>
        <taxon>Rhodobacterales</taxon>
        <taxon>Roseobacteraceae</taxon>
    </lineage>
</organism>
<keyword evidence="7" id="KW-1185">Reference proteome</keyword>
<dbReference type="STRING" id="1715693.PH7735_01509"/>
<sequence length="307" mass="33374">MTSTRRQFLKHASAASLITGLGARASWASDMATVGKMKITTLSDGHLNLPADFIFAPMPQDQLAPIFSEFNVGSGPLTPECNITMLQDGERTILFDVGSGPGWQDSSGLLIDALDTAGVAVDDVTHVVFTHCHPDHLWGVLDDFDDTLFSEAQYMMGRAEWDYWWNPETVDTIEAARTTMAVGAKRRMEVIEDSITFFDDGEEILPGVAARATYGHTPGHMGFELRSGSESVMVVGDAIGNHHVAFAAPTLLSGSDQDRETAAKTRIWLLDQMATDKTRLIGYHLPGGGMGHVERKGDAYRFVPEGA</sequence>
<dbReference type="Gene3D" id="3.60.15.10">
    <property type="entry name" value="Ribonuclease Z/Hydroxyacylglutathione hydrolase-like"/>
    <property type="match status" value="1"/>
</dbReference>
<dbReference type="InterPro" id="IPR001279">
    <property type="entry name" value="Metallo-B-lactamas"/>
</dbReference>
<protein>
    <submittedName>
        <fullName evidence="6">Metallo-beta-lactamase superfamily protein</fullName>
    </submittedName>
</protein>
<dbReference type="InterPro" id="IPR036866">
    <property type="entry name" value="RibonucZ/Hydroxyglut_hydro"/>
</dbReference>
<accession>A0A0P1I6B5</accession>
<dbReference type="PROSITE" id="PS51318">
    <property type="entry name" value="TAT"/>
    <property type="match status" value="1"/>
</dbReference>
<dbReference type="GeneID" id="83880561"/>
<dbReference type="Pfam" id="PF00753">
    <property type="entry name" value="Lactamase_B"/>
    <property type="match status" value="1"/>
</dbReference>
<keyword evidence="2" id="KW-0479">Metal-binding</keyword>
<dbReference type="Proteomes" id="UP000051870">
    <property type="component" value="Unassembled WGS sequence"/>
</dbReference>
<dbReference type="PANTHER" id="PTHR42978">
    <property type="entry name" value="QUORUM-QUENCHING LACTONASE YTNP-RELATED-RELATED"/>
    <property type="match status" value="1"/>
</dbReference>
<dbReference type="SUPFAM" id="SSF56281">
    <property type="entry name" value="Metallo-hydrolase/oxidoreductase"/>
    <property type="match status" value="1"/>
</dbReference>
<evidence type="ECO:0000256" key="3">
    <source>
        <dbReference type="ARBA" id="ARBA00022801"/>
    </source>
</evidence>
<keyword evidence="4" id="KW-0862">Zinc</keyword>
<evidence type="ECO:0000313" key="6">
    <source>
        <dbReference type="EMBL" id="CUJ92662.1"/>
    </source>
</evidence>
<keyword evidence="3" id="KW-0378">Hydrolase</keyword>
<dbReference type="SMART" id="SM00849">
    <property type="entry name" value="Lactamase_B"/>
    <property type="match status" value="1"/>
</dbReference>
<dbReference type="EMBL" id="CYTW01000001">
    <property type="protein sequence ID" value="CUJ92662.1"/>
    <property type="molecule type" value="Genomic_DNA"/>
</dbReference>
<dbReference type="InterPro" id="IPR051013">
    <property type="entry name" value="MBL_superfamily_lactonases"/>
</dbReference>
<evidence type="ECO:0000259" key="5">
    <source>
        <dbReference type="SMART" id="SM00849"/>
    </source>
</evidence>